<dbReference type="GO" id="GO:0016020">
    <property type="term" value="C:membrane"/>
    <property type="evidence" value="ECO:0007669"/>
    <property type="project" value="InterPro"/>
</dbReference>
<reference evidence="2 3" key="1">
    <citation type="submission" date="2020-01" db="EMBL/GenBank/DDBJ databases">
        <title>Frigidibacter albus SP32T (=CGMCC 1.13995T).</title>
        <authorList>
            <person name="Liao X."/>
        </authorList>
    </citation>
    <scope>NUCLEOTIDE SEQUENCE [LARGE SCALE GENOMIC DNA]</scope>
    <source>
        <strain evidence="2 3">SP32</strain>
    </source>
</reference>
<dbReference type="PIRSF" id="PIRSF038991">
    <property type="entry name" value="Protein_AbrB"/>
    <property type="match status" value="1"/>
</dbReference>
<dbReference type="Pfam" id="PF05145">
    <property type="entry name" value="AbrB"/>
    <property type="match status" value="1"/>
</dbReference>
<keyword evidence="1" id="KW-0472">Membrane</keyword>
<dbReference type="GO" id="GO:0010468">
    <property type="term" value="P:regulation of gene expression"/>
    <property type="evidence" value="ECO:0007669"/>
    <property type="project" value="InterPro"/>
</dbReference>
<keyword evidence="3" id="KW-1185">Reference proteome</keyword>
<feature type="transmembrane region" description="Helical" evidence="1">
    <location>
        <begin position="38"/>
        <end position="59"/>
    </location>
</feature>
<proteinExistence type="predicted"/>
<protein>
    <submittedName>
        <fullName evidence="2">AbrB family transcriptional regulator</fullName>
    </submittedName>
</protein>
<feature type="transmembrane region" description="Helical" evidence="1">
    <location>
        <begin position="12"/>
        <end position="32"/>
    </location>
</feature>
<evidence type="ECO:0000313" key="3">
    <source>
        <dbReference type="Proteomes" id="UP000477083"/>
    </source>
</evidence>
<dbReference type="RefSeq" id="WP_161344436.1">
    <property type="nucleotide sequence ID" value="NZ_BMGW01000003.1"/>
</dbReference>
<sequence length="360" mass="37017">MPLTFHIGRTEVHLPTVLLTLALGTAGGLVAQAAHVPLALLLGSLLAVGAASVFGVKLAGRLPALPQDVRLVFVPVIGVAIGGAFTPDILREAALWWPSLVALALFIPVAHWIGFKALSATGQLDPVTAFFGTAPGGLLETVQMGEEMGADVPMLTMLQFMRLILTIVLVPIFFAWMTGHAVGSAGGASMGAREVPGLQDVGILLAAGVIGAVLGRRTRIPAGIITGPVLMSGAAHLAGLTAALPPGWLIGVTQVVIGTTLGVRFAGVAPRAFVVALRLAALNVALTMALAGLIAVGLAPLVHEPRAAVFLAFAPGGLAEMSLIALSLQISVLYVTTHHVLRIVLAVTVAQVFSRRLKKR</sequence>
<feature type="transmembrane region" description="Helical" evidence="1">
    <location>
        <begin position="248"/>
        <end position="267"/>
    </location>
</feature>
<keyword evidence="1" id="KW-1133">Transmembrane helix</keyword>
<organism evidence="2 3">
    <name type="scientific">Frigidibacter albus</name>
    <dbReference type="NCBI Taxonomy" id="1465486"/>
    <lineage>
        <taxon>Bacteria</taxon>
        <taxon>Pseudomonadati</taxon>
        <taxon>Pseudomonadota</taxon>
        <taxon>Alphaproteobacteria</taxon>
        <taxon>Rhodobacterales</taxon>
        <taxon>Paracoccaceae</taxon>
        <taxon>Frigidibacter</taxon>
    </lineage>
</organism>
<dbReference type="PANTHER" id="PTHR38457:SF1">
    <property type="entry name" value="REGULATOR ABRB-RELATED"/>
    <property type="match status" value="1"/>
</dbReference>
<feature type="transmembrane region" description="Helical" evidence="1">
    <location>
        <begin position="222"/>
        <end position="242"/>
    </location>
</feature>
<accession>A0A6L8VEA0</accession>
<dbReference type="PANTHER" id="PTHR38457">
    <property type="entry name" value="REGULATOR ABRB-RELATED"/>
    <property type="match status" value="1"/>
</dbReference>
<name>A0A6L8VEA0_9RHOB</name>
<evidence type="ECO:0000313" key="2">
    <source>
        <dbReference type="EMBL" id="MZQ88637.1"/>
    </source>
</evidence>
<comment type="caution">
    <text evidence="2">The sequence shown here is derived from an EMBL/GenBank/DDBJ whole genome shotgun (WGS) entry which is preliminary data.</text>
</comment>
<dbReference type="OrthoDB" id="7157734at2"/>
<feature type="transmembrane region" description="Helical" evidence="1">
    <location>
        <begin position="160"/>
        <end position="177"/>
    </location>
</feature>
<feature type="transmembrane region" description="Helical" evidence="1">
    <location>
        <begin position="96"/>
        <end position="115"/>
    </location>
</feature>
<dbReference type="AlphaFoldDB" id="A0A6L8VEA0"/>
<dbReference type="EMBL" id="WWNR01000003">
    <property type="protein sequence ID" value="MZQ88637.1"/>
    <property type="molecule type" value="Genomic_DNA"/>
</dbReference>
<feature type="transmembrane region" description="Helical" evidence="1">
    <location>
        <begin position="71"/>
        <end position="90"/>
    </location>
</feature>
<dbReference type="InterPro" id="IPR007820">
    <property type="entry name" value="AbrB_fam"/>
</dbReference>
<gene>
    <name evidence="2" type="ORF">GS660_05965</name>
</gene>
<feature type="transmembrane region" description="Helical" evidence="1">
    <location>
        <begin position="197"/>
        <end position="215"/>
    </location>
</feature>
<dbReference type="Proteomes" id="UP000477083">
    <property type="component" value="Unassembled WGS sequence"/>
</dbReference>
<feature type="transmembrane region" description="Helical" evidence="1">
    <location>
        <begin position="279"/>
        <end position="303"/>
    </location>
</feature>
<feature type="transmembrane region" description="Helical" evidence="1">
    <location>
        <begin position="323"/>
        <end position="353"/>
    </location>
</feature>
<evidence type="ECO:0000256" key="1">
    <source>
        <dbReference type="SAM" id="Phobius"/>
    </source>
</evidence>
<keyword evidence="1" id="KW-0812">Transmembrane</keyword>